<keyword evidence="2" id="KW-0406">Ion transport</keyword>
<protein>
    <submittedName>
        <fullName evidence="2">Voltage-gated potassium channel</fullName>
    </submittedName>
</protein>
<keyword evidence="3" id="KW-1185">Reference proteome</keyword>
<dbReference type="EMBL" id="JBBJCI010000371">
    <property type="protein sequence ID" value="KAK7232028.1"/>
    <property type="molecule type" value="Genomic_DNA"/>
</dbReference>
<feature type="compositionally biased region" description="Acidic residues" evidence="1">
    <location>
        <begin position="241"/>
        <end position="257"/>
    </location>
</feature>
<dbReference type="Gene3D" id="3.40.50.11500">
    <property type="match status" value="1"/>
</dbReference>
<name>A0ABR1FJG6_AURAN</name>
<comment type="caution">
    <text evidence="2">The sequence shown here is derived from an EMBL/GenBank/DDBJ whole genome shotgun (WGS) entry which is preliminary data.</text>
</comment>
<dbReference type="Proteomes" id="UP001363151">
    <property type="component" value="Unassembled WGS sequence"/>
</dbReference>
<feature type="region of interest" description="Disordered" evidence="1">
    <location>
        <begin position="239"/>
        <end position="281"/>
    </location>
</feature>
<dbReference type="GO" id="GO:0034220">
    <property type="term" value="P:monoatomic ion transmembrane transport"/>
    <property type="evidence" value="ECO:0007669"/>
    <property type="project" value="UniProtKB-KW"/>
</dbReference>
<feature type="region of interest" description="Disordered" evidence="1">
    <location>
        <begin position="727"/>
        <end position="746"/>
    </location>
</feature>
<keyword evidence="2" id="KW-0407">Ion channel</keyword>
<keyword evidence="2" id="KW-0813">Transport</keyword>
<organism evidence="2 3">
    <name type="scientific">Aureococcus anophagefferens</name>
    <name type="common">Harmful bloom alga</name>
    <dbReference type="NCBI Taxonomy" id="44056"/>
    <lineage>
        <taxon>Eukaryota</taxon>
        <taxon>Sar</taxon>
        <taxon>Stramenopiles</taxon>
        <taxon>Ochrophyta</taxon>
        <taxon>Pelagophyceae</taxon>
        <taxon>Pelagomonadales</taxon>
        <taxon>Pelagomonadaceae</taxon>
        <taxon>Aureococcus</taxon>
    </lineage>
</organism>
<evidence type="ECO:0000313" key="2">
    <source>
        <dbReference type="EMBL" id="KAK7232028.1"/>
    </source>
</evidence>
<sequence length="1044" mass="111585">MEAFACVGLNLRCAATTIEADEWARCVVDVGLVVGDEAPPAPWELCGGAINVGLACGARRRGAPPLTAGRLSAVKALYLYVRFASSGECAFPPRALVELRARDARRADADDAWTVVDEPKGYANVYGERPVVEGVYSSPLGIDGPREPAVLASHGDVPSHFASFVLDVPLGLTLQRCDDVAPPEAFSFEMTDSRGDARHVACVKFDWRLEDGEVSRLRRGVERDARTFRPSLATAWSAAWGDDDDDDDDDDATNDDPESPKAPRTPVGRDETAPLGAGQARDAPLGAHLDERATYAGFAPVVFCVVFRRPDALACMRTACFELFRLALSRNRRAFQILLATLAAVDLPSPESRVDLRCVFVDSAKTPEQRAPLRDMVVPSSGVARAGLRSLDDKDAWLAFLRALEPPDFARLLELVLLEKPVLVCGAQRAPSFFLDALKTLLFPLSWALPSVDRLPERVAADLLSGVVPVLAAIAHRRGREPRRVVPEGVDDSVVVVDVAARTLDVGIHGDAPTVAAPAEAFVARVEAAKRRCYVDVDAEGLAVRDAFAPLISSLLDGRATRQAPDAAPAEGYSASGFRGCFDSEGYCGGDAFRRAFAETQMFAVYVQRIVEVHLRADTAVSPAADGPRSELLDAREAHAKPCVAVVARVPLLDGAAAMARPPPDASEWALLVGDEAASVAAALFETMRDLRVLPGQITFSLFALAASGNDPARGLEAPDLFARNASASRSDSAAPRRPTFAGPDGVEEDHPLAWLELSGVRFCAERKVDTAFLGRVDDLADEDGRLFSAGDALFGSYKRRRRSATLHRAAALDDGDARRVALWPEPFSCDACGREATESQVLGAVLDGADERGLVRLVCKGCRTCRAFEATLAARDGDSETRVAYGGPGDLRVALEERLATRGERSLGADALRREVPHLYYGALWYAARLRLPIIFRGDGRRALLLLLGVGATARAALAAPGPPEPEGARVEAADPGADAGAPPPPPPETEGGDVRRRRRRASPRVAALGPSARSRPGHLLSTSPYFDEGASSRAARVAWAGT</sequence>
<evidence type="ECO:0000313" key="3">
    <source>
        <dbReference type="Proteomes" id="UP001363151"/>
    </source>
</evidence>
<dbReference type="InterPro" id="IPR043153">
    <property type="entry name" value="DENN_C"/>
</dbReference>
<feature type="compositionally biased region" description="Low complexity" evidence="1">
    <location>
        <begin position="727"/>
        <end position="738"/>
    </location>
</feature>
<accession>A0ABR1FJG6</accession>
<reference evidence="2 3" key="1">
    <citation type="submission" date="2024-03" db="EMBL/GenBank/DDBJ databases">
        <title>Aureococcus anophagefferens CCMP1851 and Kratosvirus quantuckense: Draft genome of a second virus-susceptible host strain in the model system.</title>
        <authorList>
            <person name="Chase E."/>
            <person name="Truchon A.R."/>
            <person name="Schepens W."/>
            <person name="Wilhelm S.W."/>
        </authorList>
    </citation>
    <scope>NUCLEOTIDE SEQUENCE [LARGE SCALE GENOMIC DNA]</scope>
    <source>
        <strain evidence="2 3">CCMP1851</strain>
    </source>
</reference>
<proteinExistence type="predicted"/>
<gene>
    <name evidence="2" type="ORF">SO694_00031050</name>
</gene>
<evidence type="ECO:0000256" key="1">
    <source>
        <dbReference type="SAM" id="MobiDB-lite"/>
    </source>
</evidence>
<feature type="region of interest" description="Disordered" evidence="1">
    <location>
        <begin position="959"/>
        <end position="1044"/>
    </location>
</feature>